<dbReference type="Proteomes" id="UP000249799">
    <property type="component" value="Chromosome"/>
</dbReference>
<sequence length="159" mass="17796">MSKRLAFSLLSMLFVGLVLSACSTAPPMPEAQPMPADRDFTGVWYSPQFEHMNLRQTGGRVAGVYTYREGGRIEGTVNGNTLTFTWIEPGDKQRARRTLQGAAYLQLVESSDPNHDYELVGEWGYNEDSQGAGPWTATWVRKLLPDDPLTLENLKKSRN</sequence>
<name>A0A2Z4FLF2_9DELT</name>
<protein>
    <recommendedName>
        <fullName evidence="4">Lipocalin-like domain-containing protein</fullName>
    </recommendedName>
</protein>
<proteinExistence type="predicted"/>
<accession>A0A2Z4FLF2</accession>
<dbReference type="AlphaFoldDB" id="A0A2Z4FLF2"/>
<feature type="signal peptide" evidence="1">
    <location>
        <begin position="1"/>
        <end position="20"/>
    </location>
</feature>
<keyword evidence="1" id="KW-0732">Signal</keyword>
<gene>
    <name evidence="2" type="ORF">DN745_10850</name>
</gene>
<reference evidence="2 3" key="1">
    <citation type="submission" date="2018-06" db="EMBL/GenBank/DDBJ databases">
        <title>Lujinxingia sediminis gen. nov. sp. nov., a new facultative anaerobic member of the class Deltaproteobacteria, and proposal of Lujinxingaceae fam. nov.</title>
        <authorList>
            <person name="Guo L.-Y."/>
            <person name="Li C.-M."/>
            <person name="Wang S."/>
            <person name="Du Z.-J."/>
        </authorList>
    </citation>
    <scope>NUCLEOTIDE SEQUENCE [LARGE SCALE GENOMIC DNA]</scope>
    <source>
        <strain evidence="2 3">FA350</strain>
    </source>
</reference>
<feature type="chain" id="PRO_5016239912" description="Lipocalin-like domain-containing protein" evidence="1">
    <location>
        <begin position="21"/>
        <end position="159"/>
    </location>
</feature>
<dbReference type="OrthoDB" id="5506174at2"/>
<evidence type="ECO:0000313" key="3">
    <source>
        <dbReference type="Proteomes" id="UP000249799"/>
    </source>
</evidence>
<organism evidence="2 3">
    <name type="scientific">Bradymonas sediminis</name>
    <dbReference type="NCBI Taxonomy" id="1548548"/>
    <lineage>
        <taxon>Bacteria</taxon>
        <taxon>Deltaproteobacteria</taxon>
        <taxon>Bradymonadales</taxon>
        <taxon>Bradymonadaceae</taxon>
        <taxon>Bradymonas</taxon>
    </lineage>
</organism>
<evidence type="ECO:0000313" key="2">
    <source>
        <dbReference type="EMBL" id="AWV89809.1"/>
    </source>
</evidence>
<dbReference type="PROSITE" id="PS51257">
    <property type="entry name" value="PROKAR_LIPOPROTEIN"/>
    <property type="match status" value="1"/>
</dbReference>
<evidence type="ECO:0008006" key="4">
    <source>
        <dbReference type="Google" id="ProtNLM"/>
    </source>
</evidence>
<dbReference type="KEGG" id="bsed:DN745_10850"/>
<dbReference type="EMBL" id="CP030032">
    <property type="protein sequence ID" value="AWV89809.1"/>
    <property type="molecule type" value="Genomic_DNA"/>
</dbReference>
<evidence type="ECO:0000256" key="1">
    <source>
        <dbReference type="SAM" id="SignalP"/>
    </source>
</evidence>
<keyword evidence="3" id="KW-1185">Reference proteome</keyword>